<protein>
    <submittedName>
        <fullName evidence="4">TonB-dependent receptor</fullName>
    </submittedName>
</protein>
<comment type="caution">
    <text evidence="4">The sequence shown here is derived from an EMBL/GenBank/DDBJ whole genome shotgun (WGS) entry which is preliminary data.</text>
</comment>
<dbReference type="Proteomes" id="UP000271937">
    <property type="component" value="Unassembled WGS sequence"/>
</dbReference>
<proteinExistence type="predicted"/>
<dbReference type="AlphaFoldDB" id="A0A3P3W5L1"/>
<gene>
    <name evidence="4" type="ORF">EG849_10320</name>
</gene>
<name>A0A3P3W5L1_9FLAO</name>
<reference evidence="4 5" key="1">
    <citation type="submission" date="2018-11" db="EMBL/GenBank/DDBJ databases">
        <title>Flavobacterium sp. nov., YIM 102600 draft genome.</title>
        <authorList>
            <person name="Li G."/>
            <person name="Jiang Y."/>
        </authorList>
    </citation>
    <scope>NUCLEOTIDE SEQUENCE [LARGE SCALE GENOMIC DNA]</scope>
    <source>
        <strain evidence="4 5">YIM 102600</strain>
    </source>
</reference>
<evidence type="ECO:0000313" key="5">
    <source>
        <dbReference type="Proteomes" id="UP000271937"/>
    </source>
</evidence>
<dbReference type="EMBL" id="RQVR01000011">
    <property type="protein sequence ID" value="RRJ90425.1"/>
    <property type="molecule type" value="Genomic_DNA"/>
</dbReference>
<evidence type="ECO:0000256" key="2">
    <source>
        <dbReference type="SAM" id="SignalP"/>
    </source>
</evidence>
<dbReference type="SUPFAM" id="SSF49464">
    <property type="entry name" value="Carboxypeptidase regulatory domain-like"/>
    <property type="match status" value="1"/>
</dbReference>
<sequence length="931" mass="105429">MSKKIYIVLFFLISSTISAQTFLIKGKTVSAVDKKPIESATVYLTSAKDSTMIDYTISDKNGNFNFSVKKQAKPFAIKVSSIGYEIYQKIYDKLDANLELGEILINDDVTTLGEVVVVGEAPPVRIKSDTLEFNATSFKVRPDANVEALLKQLPGVEITKEGKITVNGKEVNEILVNGKSFFGKDGAVAIKNLPSDIISKIQVSDLKTTEEKLSGQASSSDKKTINLTIQEDKNKGLFGKFTGGYGTDDRYESSGLLNYFKDKQKISFLGSSNNINATGFSMDEIFDAMGGGRNRQMFSRGDGSFNINGVDFGGGSGITQSSMAGVNFADEWFKKFEPSGSYFYTNSTTDNQTKSRSENFLTSENGTNSTFITESTGTSQNKTEGHNMSFEFEYKIDSLTTLSVRPTFVKNNSSFESESERSSFNDLGLVNESTSANFRDNKTSNFENELYLSRKFKKKGRNFGFSFDNSNKTNDADDITNSETYFYQDAALPDDIRRQREFDNVKENRYYTRFGYSEPVTDSITLTLRSSYEWKDYNKDQNTYNFNGGTNQYSDFDNLLSYTMNSKTRTFNPSVSLNLRKKKYGLGMSLGTQVVDFRNSSLYNGESSVINQNFIYPTANAWMNYKLTKSQSIYMYYNFRLQMPTAEQILPVIDLTNPLSQISGNANIKPVKSHNIYLNYNNYDYATKSGYYAYAGMNFYEQQITLARNLDLIDLINRATYQNINNSYYSYAGINWNKTIKKETNTFRVGFGLSTNYSLDKGLTNNLGYEANRITMEPNVSLGWDYGELLTIEPSYTYGFNKTSYTNYTIDESSNFTHNFKVQTTSYWPKHFVFGNDFGYTYNSNISDGFKKDFFLLNTSLGYNFMDDKLLFKVKVYDLLNQNQSAVRYINPESIQDIQNTVLKRYAMFSLTYKIEKFGGKKKDGGGAFTF</sequence>
<feature type="signal peptide" evidence="2">
    <location>
        <begin position="1"/>
        <end position="19"/>
    </location>
</feature>
<evidence type="ECO:0000313" key="4">
    <source>
        <dbReference type="EMBL" id="RRJ90425.1"/>
    </source>
</evidence>
<keyword evidence="4" id="KW-0675">Receptor</keyword>
<keyword evidence="5" id="KW-1185">Reference proteome</keyword>
<dbReference type="InterPro" id="IPR041700">
    <property type="entry name" value="OMP_b-brl_3"/>
</dbReference>
<accession>A0A3P3W5L1</accession>
<feature type="chain" id="PRO_5018048892" evidence="2">
    <location>
        <begin position="20"/>
        <end position="931"/>
    </location>
</feature>
<dbReference type="RefSeq" id="WP_125013008.1">
    <property type="nucleotide sequence ID" value="NZ_RQVR01000011.1"/>
</dbReference>
<dbReference type="InterPro" id="IPR008969">
    <property type="entry name" value="CarboxyPept-like_regulatory"/>
</dbReference>
<feature type="compositionally biased region" description="Polar residues" evidence="1">
    <location>
        <begin position="353"/>
        <end position="382"/>
    </location>
</feature>
<keyword evidence="2" id="KW-0732">Signal</keyword>
<feature type="domain" description="Outer membrane protein beta-barrel" evidence="3">
    <location>
        <begin position="454"/>
        <end position="913"/>
    </location>
</feature>
<dbReference type="SUPFAM" id="SSF56935">
    <property type="entry name" value="Porins"/>
    <property type="match status" value="1"/>
</dbReference>
<evidence type="ECO:0000256" key="1">
    <source>
        <dbReference type="SAM" id="MobiDB-lite"/>
    </source>
</evidence>
<evidence type="ECO:0000259" key="3">
    <source>
        <dbReference type="Pfam" id="PF14905"/>
    </source>
</evidence>
<organism evidence="4 5">
    <name type="scientific">Flavobacterium macacae</name>
    <dbReference type="NCBI Taxonomy" id="2488993"/>
    <lineage>
        <taxon>Bacteria</taxon>
        <taxon>Pseudomonadati</taxon>
        <taxon>Bacteroidota</taxon>
        <taxon>Flavobacteriia</taxon>
        <taxon>Flavobacteriales</taxon>
        <taxon>Flavobacteriaceae</taxon>
        <taxon>Flavobacterium</taxon>
    </lineage>
</organism>
<dbReference type="Pfam" id="PF13715">
    <property type="entry name" value="CarbopepD_reg_2"/>
    <property type="match status" value="1"/>
</dbReference>
<feature type="region of interest" description="Disordered" evidence="1">
    <location>
        <begin position="353"/>
        <end position="384"/>
    </location>
</feature>
<dbReference type="Pfam" id="PF14905">
    <property type="entry name" value="OMP_b-brl_3"/>
    <property type="match status" value="1"/>
</dbReference>
<dbReference type="OrthoDB" id="1682379at2"/>